<dbReference type="VEuPathDB" id="FungiDB:QG37_07985"/>
<gene>
    <name evidence="1" type="ORF">QG37_07985</name>
</gene>
<dbReference type="AlphaFoldDB" id="A0A0L0NNS1"/>
<accession>A0A0L0NNS1</accession>
<evidence type="ECO:0000313" key="1">
    <source>
        <dbReference type="EMBL" id="KND95664.1"/>
    </source>
</evidence>
<reference evidence="2" key="1">
    <citation type="journal article" date="2015" name="BMC Genomics">
        <title>Draft genome of a commonly misdiagnosed multidrug resistant pathogen Candida auris.</title>
        <authorList>
            <person name="Chatterjee S."/>
            <person name="Alampalli S.V."/>
            <person name="Nageshan R.K."/>
            <person name="Chettiar S.T."/>
            <person name="Joshi S."/>
            <person name="Tatu U.S."/>
        </authorList>
    </citation>
    <scope>NUCLEOTIDE SEQUENCE [LARGE SCALE GENOMIC DNA]</scope>
    <source>
        <strain evidence="2">6684</strain>
    </source>
</reference>
<dbReference type="Proteomes" id="UP000037122">
    <property type="component" value="Unassembled WGS sequence"/>
</dbReference>
<sequence length="55" mass="5861">MAAKCGFAIKRGPISIECGEMMSYFGKIGYSGDTLDASSVLVVLISLELLFRLAS</sequence>
<protein>
    <submittedName>
        <fullName evidence="1">Uncharacterized protein</fullName>
    </submittedName>
</protein>
<proteinExistence type="predicted"/>
<comment type="caution">
    <text evidence="1">The sequence shown here is derived from an EMBL/GenBank/DDBJ whole genome shotgun (WGS) entry which is preliminary data.</text>
</comment>
<name>A0A0L0NNS1_CANAR</name>
<dbReference type="EMBL" id="LGST01000066">
    <property type="protein sequence ID" value="KND95664.1"/>
    <property type="molecule type" value="Genomic_DNA"/>
</dbReference>
<evidence type="ECO:0000313" key="2">
    <source>
        <dbReference type="Proteomes" id="UP000037122"/>
    </source>
</evidence>
<organism evidence="1 2">
    <name type="scientific">Candidozyma auris</name>
    <name type="common">Yeast</name>
    <name type="synonym">Candida auris</name>
    <dbReference type="NCBI Taxonomy" id="498019"/>
    <lineage>
        <taxon>Eukaryota</taxon>
        <taxon>Fungi</taxon>
        <taxon>Dikarya</taxon>
        <taxon>Ascomycota</taxon>
        <taxon>Saccharomycotina</taxon>
        <taxon>Pichiomycetes</taxon>
        <taxon>Metschnikowiaceae</taxon>
        <taxon>Candidozyma</taxon>
    </lineage>
</organism>